<feature type="non-terminal residue" evidence="2">
    <location>
        <position position="1"/>
    </location>
</feature>
<feature type="compositionally biased region" description="Polar residues" evidence="1">
    <location>
        <begin position="25"/>
        <end position="34"/>
    </location>
</feature>
<organism evidence="2 3">
    <name type="scientific">Racocetra fulgida</name>
    <dbReference type="NCBI Taxonomy" id="60492"/>
    <lineage>
        <taxon>Eukaryota</taxon>
        <taxon>Fungi</taxon>
        <taxon>Fungi incertae sedis</taxon>
        <taxon>Mucoromycota</taxon>
        <taxon>Glomeromycotina</taxon>
        <taxon>Glomeromycetes</taxon>
        <taxon>Diversisporales</taxon>
        <taxon>Gigasporaceae</taxon>
        <taxon>Racocetra</taxon>
    </lineage>
</organism>
<dbReference type="OrthoDB" id="2396800at2759"/>
<name>A0A9N9IUX7_9GLOM</name>
<keyword evidence="3" id="KW-1185">Reference proteome</keyword>
<feature type="non-terminal residue" evidence="2">
    <location>
        <position position="87"/>
    </location>
</feature>
<comment type="caution">
    <text evidence="2">The sequence shown here is derived from an EMBL/GenBank/DDBJ whole genome shotgun (WGS) entry which is preliminary data.</text>
</comment>
<dbReference type="EMBL" id="CAJVPZ010036282">
    <property type="protein sequence ID" value="CAG8750910.1"/>
    <property type="molecule type" value="Genomic_DNA"/>
</dbReference>
<gene>
    <name evidence="2" type="ORF">RFULGI_LOCUS13587</name>
</gene>
<dbReference type="AlphaFoldDB" id="A0A9N9IUX7"/>
<evidence type="ECO:0000313" key="2">
    <source>
        <dbReference type="EMBL" id="CAG8750910.1"/>
    </source>
</evidence>
<reference evidence="2" key="1">
    <citation type="submission" date="2021-06" db="EMBL/GenBank/DDBJ databases">
        <authorList>
            <person name="Kallberg Y."/>
            <person name="Tangrot J."/>
            <person name="Rosling A."/>
        </authorList>
    </citation>
    <scope>NUCLEOTIDE SEQUENCE</scope>
    <source>
        <strain evidence="2">IN212</strain>
    </source>
</reference>
<sequence length="87" mass="9765">DSKVIGPNNSSKANDYDDLMPSSMEKGTNEVQTDYDSDCSHDNNSEDVSFSDNDKINNIDTMVSDDEDADYYYDLRTGNVTYKKSIS</sequence>
<dbReference type="Proteomes" id="UP000789396">
    <property type="component" value="Unassembled WGS sequence"/>
</dbReference>
<proteinExistence type="predicted"/>
<evidence type="ECO:0000313" key="3">
    <source>
        <dbReference type="Proteomes" id="UP000789396"/>
    </source>
</evidence>
<accession>A0A9N9IUX7</accession>
<evidence type="ECO:0000256" key="1">
    <source>
        <dbReference type="SAM" id="MobiDB-lite"/>
    </source>
</evidence>
<protein>
    <submittedName>
        <fullName evidence="2">6928_t:CDS:1</fullName>
    </submittedName>
</protein>
<feature type="region of interest" description="Disordered" evidence="1">
    <location>
        <begin position="1"/>
        <end position="53"/>
    </location>
</feature>